<dbReference type="HOGENOM" id="CLU_149784_0_0_10"/>
<proteinExistence type="predicted"/>
<keyword evidence="2" id="KW-1185">Reference proteome</keyword>
<sequence>MPLYSIKESDYSQYILHKIHRPYADFYLFDNFVVSEVHEGAIFGGMEALDIFSLLMEFYDGVKRSMEFVYLSNRVNSYSTRPVDWLDFKFMDQYLKGYGIIDDRVRAEQNAFLEKQFVPCKFQFFNNLETAVQWAVELQGKHRLN</sequence>
<evidence type="ECO:0008006" key="3">
    <source>
        <dbReference type="Google" id="ProtNLM"/>
    </source>
</evidence>
<gene>
    <name evidence="1" type="ORF">NMS_0575</name>
</gene>
<evidence type="ECO:0000313" key="2">
    <source>
        <dbReference type="Proteomes" id="UP000031760"/>
    </source>
</evidence>
<reference evidence="1 2" key="1">
    <citation type="journal article" date="2014" name="Proc. Natl. Acad. Sci. U.S.A.">
        <title>Functional characterization of flavobacteria rhodopsins reveals a unique class of light-driven chloride pump in bacteria.</title>
        <authorList>
            <person name="Yoshizawa S."/>
            <person name="Kumagai Y."/>
            <person name="Kim H."/>
            <person name="Ogura Y."/>
            <person name="Hayashi T."/>
            <person name="Iwasaki W."/>
            <person name="DeLong E.F."/>
            <person name="Kogure K."/>
        </authorList>
    </citation>
    <scope>NUCLEOTIDE SEQUENCE [LARGE SCALE GENOMIC DNA]</scope>
    <source>
        <strain evidence="1 2">S1-08</strain>
    </source>
</reference>
<evidence type="ECO:0000313" key="1">
    <source>
        <dbReference type="EMBL" id="BAO54584.1"/>
    </source>
</evidence>
<dbReference type="EMBL" id="AP014548">
    <property type="protein sequence ID" value="BAO54584.1"/>
    <property type="molecule type" value="Genomic_DNA"/>
</dbReference>
<dbReference type="KEGG" id="nmf:NMS_0575"/>
<accession>W8VNP8</accession>
<name>W8VNP8_9FLAO</name>
<dbReference type="RefSeq" id="WP_041495297.1">
    <property type="nucleotide sequence ID" value="NZ_AP014548.1"/>
</dbReference>
<dbReference type="AlphaFoldDB" id="W8VNP8"/>
<dbReference type="Proteomes" id="UP000031760">
    <property type="component" value="Chromosome"/>
</dbReference>
<protein>
    <recommendedName>
        <fullName evidence="3">STAS/SEC14 domain-containing protein</fullName>
    </recommendedName>
</protein>
<organism evidence="1 2">
    <name type="scientific">Nonlabens marinus S1-08</name>
    <dbReference type="NCBI Taxonomy" id="1454201"/>
    <lineage>
        <taxon>Bacteria</taxon>
        <taxon>Pseudomonadati</taxon>
        <taxon>Bacteroidota</taxon>
        <taxon>Flavobacteriia</taxon>
        <taxon>Flavobacteriales</taxon>
        <taxon>Flavobacteriaceae</taxon>
        <taxon>Nonlabens</taxon>
    </lineage>
</organism>
<dbReference type="OrthoDB" id="1144611at2"/>
<dbReference type="STRING" id="1454201.NMS_0575"/>